<accession>A0AA88RDW1</accession>
<name>A0AA88RDW1_9ASTE</name>
<sequence length="213" mass="23990">MKIRPMNMRHEVLITITITSIAEVRREQGRNPGTAHGRSLLDFKPTNKNHFVNHGLIHFGISQTMLNGLEAISKEIHVKLLEPCSRNVVYQPVIKVFSSKVRVTGSGLNFYVAFINSEKRNIKSTTAQIKDKHIPYTSSSSSAVQTISNGCSSRLIDDAYHVQTCDDTSVFCSLPLDLIQHPCRSIFENTGSPQLTWVHERKQQMNDVRIKSS</sequence>
<gene>
    <name evidence="1" type="ORF">RJ640_009307</name>
</gene>
<dbReference type="InterPro" id="IPR019651">
    <property type="entry name" value="Glutamate_DH_NAD-spec"/>
</dbReference>
<dbReference type="EMBL" id="JAVXUO010002032">
    <property type="protein sequence ID" value="KAK2976856.1"/>
    <property type="molecule type" value="Genomic_DNA"/>
</dbReference>
<evidence type="ECO:0000313" key="2">
    <source>
        <dbReference type="Proteomes" id="UP001187471"/>
    </source>
</evidence>
<keyword evidence="2" id="KW-1185">Reference proteome</keyword>
<dbReference type="Pfam" id="PF10712">
    <property type="entry name" value="NAD-GH"/>
    <property type="match status" value="1"/>
</dbReference>
<proteinExistence type="predicted"/>
<dbReference type="Proteomes" id="UP001187471">
    <property type="component" value="Unassembled WGS sequence"/>
</dbReference>
<protein>
    <submittedName>
        <fullName evidence="1">Uncharacterized protein</fullName>
    </submittedName>
</protein>
<evidence type="ECO:0000313" key="1">
    <source>
        <dbReference type="EMBL" id="KAK2976856.1"/>
    </source>
</evidence>
<reference evidence="1" key="1">
    <citation type="submission" date="2022-12" db="EMBL/GenBank/DDBJ databases">
        <title>Draft genome assemblies for two species of Escallonia (Escalloniales).</title>
        <authorList>
            <person name="Chanderbali A."/>
            <person name="Dervinis C."/>
            <person name="Anghel I."/>
            <person name="Soltis D."/>
            <person name="Soltis P."/>
            <person name="Zapata F."/>
        </authorList>
    </citation>
    <scope>NUCLEOTIDE SEQUENCE</scope>
    <source>
        <strain evidence="1">UCBG92.1500</strain>
        <tissue evidence="1">Leaf</tissue>
    </source>
</reference>
<dbReference type="AlphaFoldDB" id="A0AA88RDW1"/>
<organism evidence="1 2">
    <name type="scientific">Escallonia rubra</name>
    <dbReference type="NCBI Taxonomy" id="112253"/>
    <lineage>
        <taxon>Eukaryota</taxon>
        <taxon>Viridiplantae</taxon>
        <taxon>Streptophyta</taxon>
        <taxon>Embryophyta</taxon>
        <taxon>Tracheophyta</taxon>
        <taxon>Spermatophyta</taxon>
        <taxon>Magnoliopsida</taxon>
        <taxon>eudicotyledons</taxon>
        <taxon>Gunneridae</taxon>
        <taxon>Pentapetalae</taxon>
        <taxon>asterids</taxon>
        <taxon>campanulids</taxon>
        <taxon>Escalloniales</taxon>
        <taxon>Escalloniaceae</taxon>
        <taxon>Escallonia</taxon>
    </lineage>
</organism>
<comment type="caution">
    <text evidence="1">The sequence shown here is derived from an EMBL/GenBank/DDBJ whole genome shotgun (WGS) entry which is preliminary data.</text>
</comment>